<feature type="domain" description="Wall-associated receptor kinase galacturonan-binding" evidence="4">
    <location>
        <begin position="80"/>
        <end position="136"/>
    </location>
</feature>
<name>A0A2U1NN09_ARTAN</name>
<dbReference type="EMBL" id="PKPP01002496">
    <property type="protein sequence ID" value="PWA74892.1"/>
    <property type="molecule type" value="Genomic_DNA"/>
</dbReference>
<dbReference type="InterPro" id="IPR025287">
    <property type="entry name" value="WAK_GUB"/>
</dbReference>
<keyword evidence="2" id="KW-0732">Signal</keyword>
<evidence type="ECO:0000256" key="2">
    <source>
        <dbReference type="ARBA" id="ARBA00022729"/>
    </source>
</evidence>
<dbReference type="GO" id="GO:0030247">
    <property type="term" value="F:polysaccharide binding"/>
    <property type="evidence" value="ECO:0007669"/>
    <property type="project" value="InterPro"/>
</dbReference>
<evidence type="ECO:0000313" key="5">
    <source>
        <dbReference type="EMBL" id="PWA74892.1"/>
    </source>
</evidence>
<evidence type="ECO:0000256" key="1">
    <source>
        <dbReference type="ARBA" id="ARBA00004167"/>
    </source>
</evidence>
<accession>A0A2U1NN09</accession>
<protein>
    <submittedName>
        <fullName evidence="5">Wall-associated kinase family protein</fullName>
    </submittedName>
</protein>
<proteinExistence type="predicted"/>
<organism evidence="5 6">
    <name type="scientific">Artemisia annua</name>
    <name type="common">Sweet wormwood</name>
    <dbReference type="NCBI Taxonomy" id="35608"/>
    <lineage>
        <taxon>Eukaryota</taxon>
        <taxon>Viridiplantae</taxon>
        <taxon>Streptophyta</taxon>
        <taxon>Embryophyta</taxon>
        <taxon>Tracheophyta</taxon>
        <taxon>Spermatophyta</taxon>
        <taxon>Magnoliopsida</taxon>
        <taxon>eudicotyledons</taxon>
        <taxon>Gunneridae</taxon>
        <taxon>Pentapetalae</taxon>
        <taxon>asterids</taxon>
        <taxon>campanulids</taxon>
        <taxon>Asterales</taxon>
        <taxon>Asteraceae</taxon>
        <taxon>Asteroideae</taxon>
        <taxon>Anthemideae</taxon>
        <taxon>Artemisiinae</taxon>
        <taxon>Artemisia</taxon>
    </lineage>
</organism>
<keyword evidence="3" id="KW-0812">Transmembrane</keyword>
<evidence type="ECO:0000259" key="4">
    <source>
        <dbReference type="Pfam" id="PF13947"/>
    </source>
</evidence>
<keyword evidence="5" id="KW-0418">Kinase</keyword>
<reference evidence="5 6" key="1">
    <citation type="journal article" date="2018" name="Mol. Plant">
        <title>The genome of Artemisia annua provides insight into the evolution of Asteraceae family and artemisinin biosynthesis.</title>
        <authorList>
            <person name="Shen Q."/>
            <person name="Zhang L."/>
            <person name="Liao Z."/>
            <person name="Wang S."/>
            <person name="Yan T."/>
            <person name="Shi P."/>
            <person name="Liu M."/>
            <person name="Fu X."/>
            <person name="Pan Q."/>
            <person name="Wang Y."/>
            <person name="Lv Z."/>
            <person name="Lu X."/>
            <person name="Zhang F."/>
            <person name="Jiang W."/>
            <person name="Ma Y."/>
            <person name="Chen M."/>
            <person name="Hao X."/>
            <person name="Li L."/>
            <person name="Tang Y."/>
            <person name="Lv G."/>
            <person name="Zhou Y."/>
            <person name="Sun X."/>
            <person name="Brodelius P.E."/>
            <person name="Rose J.K.C."/>
            <person name="Tang K."/>
        </authorList>
    </citation>
    <scope>NUCLEOTIDE SEQUENCE [LARGE SCALE GENOMIC DNA]</scope>
    <source>
        <strain evidence="6">cv. Huhao1</strain>
        <tissue evidence="5">Leaf</tissue>
    </source>
</reference>
<keyword evidence="3" id="KW-0472">Membrane</keyword>
<dbReference type="PANTHER" id="PTHR33491">
    <property type="entry name" value="OSJNBA0016N04.9 PROTEIN"/>
    <property type="match status" value="1"/>
</dbReference>
<dbReference type="OrthoDB" id="4062651at2759"/>
<dbReference type="GO" id="GO:0016301">
    <property type="term" value="F:kinase activity"/>
    <property type="evidence" value="ECO:0007669"/>
    <property type="project" value="UniProtKB-KW"/>
</dbReference>
<dbReference type="STRING" id="35608.A0A2U1NN09"/>
<dbReference type="GO" id="GO:0016020">
    <property type="term" value="C:membrane"/>
    <property type="evidence" value="ECO:0007669"/>
    <property type="project" value="UniProtKB-SubCell"/>
</dbReference>
<keyword evidence="5" id="KW-0808">Transferase</keyword>
<feature type="transmembrane region" description="Helical" evidence="3">
    <location>
        <begin position="370"/>
        <end position="393"/>
    </location>
</feature>
<evidence type="ECO:0000313" key="6">
    <source>
        <dbReference type="Proteomes" id="UP000245207"/>
    </source>
</evidence>
<keyword evidence="6" id="KW-1185">Reference proteome</keyword>
<sequence>MDISLIDYPRVTEECARCEDSDGYCHYDTIYDVDGLVYSQNFTCGFYGDYNTDESRSSKPSMGVLIAISIAMSNFAKRGCNDTCGKVRIPYPFGIGGNCSVNKWYTIDCNSSTPYLSALNHLEVVGVDLENQIVSVNMQKLSACRQTTKSVDLASSPFLYSKSHNKFVVEGCDNGVILGDDGTVLTGCSSTCNNHTTTTVMDRNNQCLGINCCETTIPHYLKSYSINLTSLVRLDGDRACGSAFLVDQNSYDARRSPSKSFIPTSLLWTLGDLDYDQISCCHLQPGPKLDVDLGNGTSVYTRKCLYYQPFNGNPYLHDGCYDTEECARCKDNKDSCEYVKSYNIDGFVNRWNFSCLSPDYPYSEFSISPIGLHLGVVISLGSVLIAAIIYALCKLIKKTRIRRQRKSVFKRINGGLLLKLQEEADPSLVDKTILFTSQLRMQTYAESTSTYWSFTDTITQ</sequence>
<gene>
    <name evidence="5" type="ORF">CTI12_AA247210</name>
</gene>
<evidence type="ECO:0000256" key="3">
    <source>
        <dbReference type="SAM" id="Phobius"/>
    </source>
</evidence>
<keyword evidence="3" id="KW-1133">Transmembrane helix</keyword>
<dbReference type="Pfam" id="PF13947">
    <property type="entry name" value="GUB_WAK_bind"/>
    <property type="match status" value="1"/>
</dbReference>
<comment type="subcellular location">
    <subcellularLocation>
        <location evidence="1">Membrane</location>
        <topology evidence="1">Single-pass membrane protein</topology>
    </subcellularLocation>
</comment>
<comment type="caution">
    <text evidence="5">The sequence shown here is derived from an EMBL/GenBank/DDBJ whole genome shotgun (WGS) entry which is preliminary data.</text>
</comment>
<dbReference type="Proteomes" id="UP000245207">
    <property type="component" value="Unassembled WGS sequence"/>
</dbReference>
<dbReference type="AlphaFoldDB" id="A0A2U1NN09"/>